<keyword evidence="4" id="KW-0297">G-protein coupled receptor</keyword>
<dbReference type="Gene3D" id="1.20.1070.10">
    <property type="entry name" value="Rhodopsin 7-helix transmembrane proteins"/>
    <property type="match status" value="1"/>
</dbReference>
<feature type="transmembrane region" description="Helical" evidence="8">
    <location>
        <begin position="239"/>
        <end position="259"/>
    </location>
</feature>
<feature type="transmembrane region" description="Helical" evidence="8">
    <location>
        <begin position="40"/>
        <end position="61"/>
    </location>
</feature>
<accession>A0A7K7XQ69</accession>
<keyword evidence="3 8" id="KW-1133">Transmembrane helix</keyword>
<evidence type="ECO:0000256" key="7">
    <source>
        <dbReference type="ARBA" id="ARBA00023224"/>
    </source>
</evidence>
<evidence type="ECO:0000256" key="2">
    <source>
        <dbReference type="ARBA" id="ARBA00022692"/>
    </source>
</evidence>
<protein>
    <submittedName>
        <fullName evidence="10">LPAR6 protein</fullName>
    </submittedName>
</protein>
<evidence type="ECO:0000259" key="9">
    <source>
        <dbReference type="PROSITE" id="PS50262"/>
    </source>
</evidence>
<organism evidence="10 11">
    <name type="scientific">Mohoua ochrocephala</name>
    <dbReference type="NCBI Taxonomy" id="874463"/>
    <lineage>
        <taxon>Eukaryota</taxon>
        <taxon>Metazoa</taxon>
        <taxon>Chordata</taxon>
        <taxon>Craniata</taxon>
        <taxon>Vertebrata</taxon>
        <taxon>Euteleostomi</taxon>
        <taxon>Archelosauria</taxon>
        <taxon>Archosauria</taxon>
        <taxon>Dinosauria</taxon>
        <taxon>Saurischia</taxon>
        <taxon>Theropoda</taxon>
        <taxon>Coelurosauria</taxon>
        <taxon>Aves</taxon>
        <taxon>Neognathae</taxon>
        <taxon>Neoaves</taxon>
        <taxon>Telluraves</taxon>
        <taxon>Australaves</taxon>
        <taxon>Passeriformes</taxon>
        <taxon>Meliphagoidea</taxon>
        <taxon>Acanthizidae</taxon>
        <taxon>Mohoua</taxon>
    </lineage>
</organism>
<dbReference type="GO" id="GO:0004930">
    <property type="term" value="F:G protein-coupled receptor activity"/>
    <property type="evidence" value="ECO:0007669"/>
    <property type="project" value="UniProtKB-KW"/>
</dbReference>
<dbReference type="GO" id="GO:0008142">
    <property type="term" value="F:oxysterol binding"/>
    <property type="evidence" value="ECO:0007669"/>
    <property type="project" value="InterPro"/>
</dbReference>
<evidence type="ECO:0000256" key="4">
    <source>
        <dbReference type="ARBA" id="ARBA00023040"/>
    </source>
</evidence>
<feature type="transmembrane region" description="Helical" evidence="8">
    <location>
        <begin position="73"/>
        <end position="93"/>
    </location>
</feature>
<keyword evidence="6" id="KW-0675">Receptor</keyword>
<evidence type="ECO:0000256" key="1">
    <source>
        <dbReference type="ARBA" id="ARBA00004141"/>
    </source>
</evidence>
<feature type="non-terminal residue" evidence="10">
    <location>
        <position position="1"/>
    </location>
</feature>
<evidence type="ECO:0000256" key="5">
    <source>
        <dbReference type="ARBA" id="ARBA00023136"/>
    </source>
</evidence>
<dbReference type="GO" id="GO:0016020">
    <property type="term" value="C:membrane"/>
    <property type="evidence" value="ECO:0007669"/>
    <property type="project" value="UniProtKB-SubCell"/>
</dbReference>
<keyword evidence="7" id="KW-0807">Transducer</keyword>
<dbReference type="InterPro" id="IPR017452">
    <property type="entry name" value="GPCR_Rhodpsn_7TM"/>
</dbReference>
<feature type="domain" description="G-protein coupled receptors family 1 profile" evidence="9">
    <location>
        <begin position="53"/>
        <end position="303"/>
    </location>
</feature>
<reference evidence="10 11" key="1">
    <citation type="submission" date="2019-09" db="EMBL/GenBank/DDBJ databases">
        <title>Bird 10,000 Genomes (B10K) Project - Family phase.</title>
        <authorList>
            <person name="Zhang G."/>
        </authorList>
    </citation>
    <scope>NUCLEOTIDE SEQUENCE [LARGE SCALE GENOMIC DNA]</scope>
    <source>
        <strain evidence="10">B10K-DU-030-22</strain>
        <tissue evidence="10">Blood</tissue>
    </source>
</reference>
<dbReference type="InterPro" id="IPR000276">
    <property type="entry name" value="GPCR_Rhodpsn"/>
</dbReference>
<dbReference type="AlphaFoldDB" id="A0A7K7XQ69"/>
<proteinExistence type="predicted"/>
<name>A0A7K7XQ69_9PASS</name>
<keyword evidence="5 8" id="KW-0472">Membrane</keyword>
<evidence type="ECO:0000313" key="10">
    <source>
        <dbReference type="EMBL" id="NXA67409.1"/>
    </source>
</evidence>
<feature type="transmembrane region" description="Helical" evidence="8">
    <location>
        <begin position="202"/>
        <end position="227"/>
    </location>
</feature>
<dbReference type="Proteomes" id="UP000586926">
    <property type="component" value="Unassembled WGS sequence"/>
</dbReference>
<evidence type="ECO:0000256" key="3">
    <source>
        <dbReference type="ARBA" id="ARBA00022989"/>
    </source>
</evidence>
<dbReference type="EMBL" id="VZTA01021681">
    <property type="protein sequence ID" value="NXA67409.1"/>
    <property type="molecule type" value="Genomic_DNA"/>
</dbReference>
<gene>
    <name evidence="10" type="primary">Lpar6_1</name>
    <name evidence="10" type="ORF">MOHOCH_R09776</name>
</gene>
<comment type="caution">
    <text evidence="10">The sequence shown here is derived from an EMBL/GenBank/DDBJ whole genome shotgun (WGS) entry which is preliminary data.</text>
</comment>
<dbReference type="PRINTS" id="PR00237">
    <property type="entry name" value="GPCRRHODOPSN"/>
</dbReference>
<comment type="subcellular location">
    <subcellularLocation>
        <location evidence="1">Membrane</location>
        <topology evidence="1">Multi-pass membrane protein</topology>
    </subcellularLocation>
</comment>
<evidence type="ECO:0000256" key="6">
    <source>
        <dbReference type="ARBA" id="ARBA00023170"/>
    </source>
</evidence>
<dbReference type="PROSITE" id="PS50262">
    <property type="entry name" value="G_PROTEIN_RECEP_F1_2"/>
    <property type="match status" value="1"/>
</dbReference>
<dbReference type="PANTHER" id="PTHR24237">
    <property type="entry name" value="G-PROTEIN COUPLED RECEPTOR"/>
    <property type="match status" value="1"/>
</dbReference>
<dbReference type="InterPro" id="IPR047160">
    <property type="entry name" value="GP183-like"/>
</dbReference>
<dbReference type="PANTHER" id="PTHR24237:SF37">
    <property type="entry name" value="COAGULATION FACTOR II (THROMBIN) RECEPTOR-LIKE 2-RELATED"/>
    <property type="match status" value="1"/>
</dbReference>
<dbReference type="SUPFAM" id="SSF81321">
    <property type="entry name" value="Family A G protein-coupled receptor-like"/>
    <property type="match status" value="1"/>
</dbReference>
<sequence>MAGISWAEGLSSGTNFPRSNRTDASSGAALGADLQHSLFAVTYSLVLVLGLLGNALSLSLLSCRVKPLSHSYIFLLQLGLLDALFLCVLPLQIHSQLRGDTWAFGDTACRVTGALFCLHISLSVAFSSCLCADLWLAALHPFTSIRLRATHYVLVATSLWLVALGAAVPLVLHSSRGVRSSTACFGSFPFGSWAHPTAPHAILAFIFGVVVPFSIILLGFPLAAGSVARGRRGAARRKALGTISILLGICALCFLPHHLTQLLSFLLGVGGIQREPFPSLLPEMQRVTSALASCSCCLNPLLYYFHSSSRSWHCHCPFRLRLRSKKVFTICDQNFGDPSWGYKARKEKPRGWNRLI</sequence>
<feature type="transmembrane region" description="Helical" evidence="8">
    <location>
        <begin position="113"/>
        <end position="139"/>
    </location>
</feature>
<evidence type="ECO:0000313" key="11">
    <source>
        <dbReference type="Proteomes" id="UP000586926"/>
    </source>
</evidence>
<keyword evidence="2 8" id="KW-0812">Transmembrane</keyword>
<feature type="non-terminal residue" evidence="10">
    <location>
        <position position="356"/>
    </location>
</feature>
<dbReference type="Pfam" id="PF00001">
    <property type="entry name" value="7tm_1"/>
    <property type="match status" value="1"/>
</dbReference>
<keyword evidence="11" id="KW-1185">Reference proteome</keyword>
<evidence type="ECO:0000256" key="8">
    <source>
        <dbReference type="SAM" id="Phobius"/>
    </source>
</evidence>
<feature type="transmembrane region" description="Helical" evidence="8">
    <location>
        <begin position="151"/>
        <end position="172"/>
    </location>
</feature>